<proteinExistence type="predicted"/>
<protein>
    <submittedName>
        <fullName evidence="2">Uncharacterized protein</fullName>
    </submittedName>
</protein>
<evidence type="ECO:0000313" key="1">
    <source>
        <dbReference type="Proteomes" id="UP000887576"/>
    </source>
</evidence>
<dbReference type="WBParaSite" id="JU765_v2.g12541.t1">
    <property type="protein sequence ID" value="JU765_v2.g12541.t1"/>
    <property type="gene ID" value="JU765_v2.g12541"/>
</dbReference>
<evidence type="ECO:0000313" key="2">
    <source>
        <dbReference type="WBParaSite" id="JU765_v2.g12541.t1"/>
    </source>
</evidence>
<reference evidence="2" key="1">
    <citation type="submission" date="2022-11" db="UniProtKB">
        <authorList>
            <consortium name="WormBaseParasite"/>
        </authorList>
    </citation>
    <scope>IDENTIFICATION</scope>
</reference>
<organism evidence="1 2">
    <name type="scientific">Panagrolaimus sp. JU765</name>
    <dbReference type="NCBI Taxonomy" id="591449"/>
    <lineage>
        <taxon>Eukaryota</taxon>
        <taxon>Metazoa</taxon>
        <taxon>Ecdysozoa</taxon>
        <taxon>Nematoda</taxon>
        <taxon>Chromadorea</taxon>
        <taxon>Rhabditida</taxon>
        <taxon>Tylenchina</taxon>
        <taxon>Panagrolaimomorpha</taxon>
        <taxon>Panagrolaimoidea</taxon>
        <taxon>Panagrolaimidae</taxon>
        <taxon>Panagrolaimus</taxon>
    </lineage>
</organism>
<name>A0AC34Q3G2_9BILA</name>
<sequence length="191" mass="22053">MSFYKTCSVSLYNILLTVFIPLFYLAISIFPIQYFARYVPADLYGVFVLLFSIGIAWFQCDDIIRSLLKNKEELITWTNLEGEKDGSKIMMTKIVCFLYKITSFFLSVISAHYALIIIRLSCPTNIPLKTIKMCFTQECVQLYLVSTACYYWFIACPVIAISLNTFSKFAKNVEDETNIKEDQIKILPENV</sequence>
<dbReference type="Proteomes" id="UP000887576">
    <property type="component" value="Unplaced"/>
</dbReference>
<accession>A0AC34Q3G2</accession>